<comment type="caution">
    <text evidence="4">The sequence shown here is derived from an EMBL/GenBank/DDBJ whole genome shotgun (WGS) entry which is preliminary data.</text>
</comment>
<dbReference type="Proteomes" id="UP000247498">
    <property type="component" value="Unassembled WGS sequence"/>
</dbReference>
<accession>A0A2V0PDC5</accession>
<organism evidence="4 5">
    <name type="scientific">Raphidocelis subcapitata</name>
    <dbReference type="NCBI Taxonomy" id="307507"/>
    <lineage>
        <taxon>Eukaryota</taxon>
        <taxon>Viridiplantae</taxon>
        <taxon>Chlorophyta</taxon>
        <taxon>core chlorophytes</taxon>
        <taxon>Chlorophyceae</taxon>
        <taxon>CS clade</taxon>
        <taxon>Sphaeropleales</taxon>
        <taxon>Selenastraceae</taxon>
        <taxon>Raphidocelis</taxon>
    </lineage>
</organism>
<keyword evidence="3" id="KW-0687">Ribonucleoprotein</keyword>
<keyword evidence="5" id="KW-1185">Reference proteome</keyword>
<dbReference type="InParanoid" id="A0A2V0PDC5"/>
<dbReference type="STRING" id="307507.A0A2V0PDC5"/>
<dbReference type="OrthoDB" id="1932324at2759"/>
<comment type="similarity">
    <text evidence="1">Belongs to the universal ribosomal protein uL18 family.</text>
</comment>
<dbReference type="InterPro" id="IPR005484">
    <property type="entry name" value="Ribosomal_uL18_bac/plant/anim"/>
</dbReference>
<evidence type="ECO:0000313" key="5">
    <source>
        <dbReference type="Proteomes" id="UP000247498"/>
    </source>
</evidence>
<protein>
    <recommendedName>
        <fullName evidence="6">50S ribosomal protein L18</fullName>
    </recommendedName>
</protein>
<dbReference type="PANTHER" id="PTHR12899">
    <property type="entry name" value="39S RIBOSOMAL PROTEIN L18, MITOCHONDRIAL"/>
    <property type="match status" value="1"/>
</dbReference>
<dbReference type="InterPro" id="IPR057268">
    <property type="entry name" value="Ribosomal_L18"/>
</dbReference>
<dbReference type="GO" id="GO:0003735">
    <property type="term" value="F:structural constituent of ribosome"/>
    <property type="evidence" value="ECO:0007669"/>
    <property type="project" value="InterPro"/>
</dbReference>
<evidence type="ECO:0000256" key="1">
    <source>
        <dbReference type="ARBA" id="ARBA00007116"/>
    </source>
</evidence>
<dbReference type="Pfam" id="PF00861">
    <property type="entry name" value="Ribosomal_L18p"/>
    <property type="match status" value="1"/>
</dbReference>
<dbReference type="GO" id="GO:1990904">
    <property type="term" value="C:ribonucleoprotein complex"/>
    <property type="evidence" value="ECO:0007669"/>
    <property type="project" value="UniProtKB-KW"/>
</dbReference>
<dbReference type="PANTHER" id="PTHR12899:SF16">
    <property type="entry name" value="OS02G0689700 PROTEIN"/>
    <property type="match status" value="1"/>
</dbReference>
<dbReference type="Gene3D" id="3.30.420.100">
    <property type="match status" value="1"/>
</dbReference>
<dbReference type="EMBL" id="BDRX01000089">
    <property type="protein sequence ID" value="GBF96962.1"/>
    <property type="molecule type" value="Genomic_DNA"/>
</dbReference>
<gene>
    <name evidence="4" type="ORF">Rsub_09042</name>
</gene>
<dbReference type="SUPFAM" id="SSF53137">
    <property type="entry name" value="Translational machinery components"/>
    <property type="match status" value="1"/>
</dbReference>
<dbReference type="GO" id="GO:0006412">
    <property type="term" value="P:translation"/>
    <property type="evidence" value="ECO:0007669"/>
    <property type="project" value="InterPro"/>
</dbReference>
<dbReference type="AlphaFoldDB" id="A0A2V0PDC5"/>
<keyword evidence="2" id="KW-0689">Ribosomal protein</keyword>
<proteinExistence type="inferred from homology"/>
<dbReference type="GO" id="GO:0005840">
    <property type="term" value="C:ribosome"/>
    <property type="evidence" value="ECO:0007669"/>
    <property type="project" value="UniProtKB-KW"/>
</dbReference>
<evidence type="ECO:0000256" key="2">
    <source>
        <dbReference type="ARBA" id="ARBA00022980"/>
    </source>
</evidence>
<dbReference type="CDD" id="cd00432">
    <property type="entry name" value="Ribosomal_L18_L5e"/>
    <property type="match status" value="1"/>
</dbReference>
<reference evidence="4 5" key="1">
    <citation type="journal article" date="2018" name="Sci. Rep.">
        <title>Raphidocelis subcapitata (=Pseudokirchneriella subcapitata) provides an insight into genome evolution and environmental adaptations in the Sphaeropleales.</title>
        <authorList>
            <person name="Suzuki S."/>
            <person name="Yamaguchi H."/>
            <person name="Nakajima N."/>
            <person name="Kawachi M."/>
        </authorList>
    </citation>
    <scope>NUCLEOTIDE SEQUENCE [LARGE SCALE GENOMIC DNA]</scope>
    <source>
        <strain evidence="4 5">NIES-35</strain>
    </source>
</reference>
<evidence type="ECO:0000313" key="4">
    <source>
        <dbReference type="EMBL" id="GBF96962.1"/>
    </source>
</evidence>
<evidence type="ECO:0000256" key="3">
    <source>
        <dbReference type="ARBA" id="ARBA00023274"/>
    </source>
</evidence>
<evidence type="ECO:0008006" key="6">
    <source>
        <dbReference type="Google" id="ProtNLM"/>
    </source>
</evidence>
<dbReference type="GO" id="GO:0008097">
    <property type="term" value="F:5S rRNA binding"/>
    <property type="evidence" value="ECO:0007669"/>
    <property type="project" value="TreeGrafter"/>
</dbReference>
<name>A0A2V0PDC5_9CHLO</name>
<dbReference type="FunCoup" id="A0A2V0PDC5">
    <property type="interactions" value="687"/>
</dbReference>
<sequence>MATPWKALQLKVFFSNRFVYASIFHKTSPSDSGRFLAAASSQQRALREPMLAAGRPTSDTAASAEVGKLLAERARERGGIESVHFERKKGQRYTGKLKALIEAVRANGLRVE</sequence>